<organism evidence="2 3">
    <name type="scientific">Chryseobacterium vrystaatense</name>
    <dbReference type="NCBI Taxonomy" id="307480"/>
    <lineage>
        <taxon>Bacteria</taxon>
        <taxon>Pseudomonadati</taxon>
        <taxon>Bacteroidota</taxon>
        <taxon>Flavobacteriia</taxon>
        <taxon>Flavobacteriales</taxon>
        <taxon>Weeksellaceae</taxon>
        <taxon>Chryseobacterium group</taxon>
        <taxon>Chryseobacterium</taxon>
    </lineage>
</organism>
<dbReference type="AlphaFoldDB" id="A0A1M4ZDP4"/>
<dbReference type="EMBL" id="FQVE01000002">
    <property type="protein sequence ID" value="SHF16179.1"/>
    <property type="molecule type" value="Genomic_DNA"/>
</dbReference>
<proteinExistence type="predicted"/>
<protein>
    <recommendedName>
        <fullName evidence="4">DUF3592 domain-containing protein</fullName>
    </recommendedName>
</protein>
<reference evidence="3" key="1">
    <citation type="submission" date="2016-11" db="EMBL/GenBank/DDBJ databases">
        <authorList>
            <person name="Varghese N."/>
            <person name="Submissions S."/>
        </authorList>
    </citation>
    <scope>NUCLEOTIDE SEQUENCE [LARGE SCALE GENOMIC DNA]</scope>
    <source>
        <strain evidence="3">YR203</strain>
    </source>
</reference>
<evidence type="ECO:0000313" key="3">
    <source>
        <dbReference type="Proteomes" id="UP000184108"/>
    </source>
</evidence>
<sequence>MYKNQYILTICVILGFIYTLFFYYQNSKLENIKTLKAYTIIEQGCKKSRGGSSVHIEYNDRVYYIRLSIAECEKYPVGSKIMLNYNHQFNYFYLPDGLKRDKRRLSIIGILFLLTVIPWKKIIKTKSPVTKRL</sequence>
<keyword evidence="1" id="KW-1133">Transmembrane helix</keyword>
<evidence type="ECO:0008006" key="4">
    <source>
        <dbReference type="Google" id="ProtNLM"/>
    </source>
</evidence>
<evidence type="ECO:0000256" key="1">
    <source>
        <dbReference type="SAM" id="Phobius"/>
    </source>
</evidence>
<gene>
    <name evidence="2" type="ORF">SAMN02787073_1568</name>
</gene>
<dbReference type="Proteomes" id="UP000184108">
    <property type="component" value="Unassembled WGS sequence"/>
</dbReference>
<keyword evidence="1" id="KW-0472">Membrane</keyword>
<dbReference type="RefSeq" id="WP_139259830.1">
    <property type="nucleotide sequence ID" value="NZ_FQVE01000002.1"/>
</dbReference>
<evidence type="ECO:0000313" key="2">
    <source>
        <dbReference type="EMBL" id="SHF16179.1"/>
    </source>
</evidence>
<accession>A0A1M4ZDP4</accession>
<name>A0A1M4ZDP4_9FLAO</name>
<keyword evidence="1" id="KW-0812">Transmembrane</keyword>
<feature type="transmembrane region" description="Helical" evidence="1">
    <location>
        <begin position="6"/>
        <end position="24"/>
    </location>
</feature>